<accession>A0A3Q7FYQ9</accession>
<evidence type="ECO:0000256" key="1">
    <source>
        <dbReference type="SAM" id="SignalP"/>
    </source>
</evidence>
<dbReference type="Proteomes" id="UP000004994">
    <property type="component" value="Chromosome 4"/>
</dbReference>
<feature type="signal peptide" evidence="1">
    <location>
        <begin position="1"/>
        <end position="23"/>
    </location>
</feature>
<reference evidence="2" key="2">
    <citation type="submission" date="2019-01" db="UniProtKB">
        <authorList>
            <consortium name="EnsemblPlants"/>
        </authorList>
    </citation>
    <scope>IDENTIFICATION</scope>
    <source>
        <strain evidence="2">cv. Heinz 1706</strain>
    </source>
</reference>
<evidence type="ECO:0000313" key="2">
    <source>
        <dbReference type="EnsemblPlants" id="Solyc04g006987.1.1"/>
    </source>
</evidence>
<proteinExistence type="predicted"/>
<dbReference type="EnsemblPlants" id="Solyc04g006987.1.1">
    <property type="protein sequence ID" value="Solyc04g006987.1.1"/>
    <property type="gene ID" value="Solyc04g006987.1"/>
</dbReference>
<dbReference type="Gramene" id="Solyc04g006987.1.1">
    <property type="protein sequence ID" value="Solyc04g006987.1.1"/>
    <property type="gene ID" value="Solyc04g006987.1"/>
</dbReference>
<sequence length="79" mass="8804">MAKLLIFVLVIVTLFFCSHEVETNANQYDCYEAHPEIPCDGYKATPKCVSLCKRKLGSKANATCIAYSQGFICACRYPC</sequence>
<dbReference type="AlphaFoldDB" id="A0A3Q7FYQ9"/>
<keyword evidence="1" id="KW-0732">Signal</keyword>
<evidence type="ECO:0000313" key="3">
    <source>
        <dbReference type="Proteomes" id="UP000004994"/>
    </source>
</evidence>
<name>A0A3Q7FYQ9_SOLLC</name>
<organism evidence="2">
    <name type="scientific">Solanum lycopersicum</name>
    <name type="common">Tomato</name>
    <name type="synonym">Lycopersicon esculentum</name>
    <dbReference type="NCBI Taxonomy" id="4081"/>
    <lineage>
        <taxon>Eukaryota</taxon>
        <taxon>Viridiplantae</taxon>
        <taxon>Streptophyta</taxon>
        <taxon>Embryophyta</taxon>
        <taxon>Tracheophyta</taxon>
        <taxon>Spermatophyta</taxon>
        <taxon>Magnoliopsida</taxon>
        <taxon>eudicotyledons</taxon>
        <taxon>Gunneridae</taxon>
        <taxon>Pentapetalae</taxon>
        <taxon>asterids</taxon>
        <taxon>lamiids</taxon>
        <taxon>Solanales</taxon>
        <taxon>Solanaceae</taxon>
        <taxon>Solanoideae</taxon>
        <taxon>Solaneae</taxon>
        <taxon>Solanum</taxon>
        <taxon>Solanum subgen. Lycopersicon</taxon>
    </lineage>
</organism>
<protein>
    <submittedName>
        <fullName evidence="2">Uncharacterized protein</fullName>
    </submittedName>
</protein>
<dbReference type="InParanoid" id="A0A3Q7FYQ9"/>
<keyword evidence="3" id="KW-1185">Reference proteome</keyword>
<reference evidence="2" key="1">
    <citation type="journal article" date="2012" name="Nature">
        <title>The tomato genome sequence provides insights into fleshy fruit evolution.</title>
        <authorList>
            <consortium name="Tomato Genome Consortium"/>
        </authorList>
    </citation>
    <scope>NUCLEOTIDE SEQUENCE [LARGE SCALE GENOMIC DNA]</scope>
    <source>
        <strain evidence="2">cv. Heinz 1706</strain>
    </source>
</reference>
<feature type="chain" id="PRO_5018739787" evidence="1">
    <location>
        <begin position="24"/>
        <end position="79"/>
    </location>
</feature>